<protein>
    <submittedName>
        <fullName evidence="2">Uncharacterized protein</fullName>
    </submittedName>
</protein>
<feature type="region of interest" description="Disordered" evidence="1">
    <location>
        <begin position="16"/>
        <end position="36"/>
    </location>
</feature>
<reference evidence="2" key="1">
    <citation type="journal article" date="2018" name="Genome Biol. Evol.">
        <title>Genomics and development of Lentinus tigrinus, a white-rot wood-decaying mushroom with dimorphic fruiting bodies.</title>
        <authorList>
            <person name="Wu B."/>
            <person name="Xu Z."/>
            <person name="Knudson A."/>
            <person name="Carlson A."/>
            <person name="Chen N."/>
            <person name="Kovaka S."/>
            <person name="LaButti K."/>
            <person name="Lipzen A."/>
            <person name="Pennachio C."/>
            <person name="Riley R."/>
            <person name="Schakwitz W."/>
            <person name="Umezawa K."/>
            <person name="Ohm R.A."/>
            <person name="Grigoriev I.V."/>
            <person name="Nagy L.G."/>
            <person name="Gibbons J."/>
            <person name="Hibbett D."/>
        </authorList>
    </citation>
    <scope>NUCLEOTIDE SEQUENCE [LARGE SCALE GENOMIC DNA]</scope>
    <source>
        <strain evidence="2">ALCF2SS1-6</strain>
    </source>
</reference>
<sequence length="126" mass="13906">MDLHCPLPPSKRSRHLRGSLGRFGVPPPLSSSRRSLCAPSLAATASTTPATASSALTTPPTIHHLSDHCRQRYCCGNLPSQPRVRRNHSACLLFPARSFASSLDTPRYQASTLVITLFIRLYRHFK</sequence>
<dbReference type="AlphaFoldDB" id="A0A5C2SU36"/>
<gene>
    <name evidence="2" type="ORF">L227DRAFT_15366</name>
</gene>
<evidence type="ECO:0000313" key="3">
    <source>
        <dbReference type="Proteomes" id="UP000313359"/>
    </source>
</evidence>
<accession>A0A5C2SU36</accession>
<evidence type="ECO:0000313" key="2">
    <source>
        <dbReference type="EMBL" id="RPD67140.1"/>
    </source>
</evidence>
<organism evidence="2 3">
    <name type="scientific">Lentinus tigrinus ALCF2SS1-6</name>
    <dbReference type="NCBI Taxonomy" id="1328759"/>
    <lineage>
        <taxon>Eukaryota</taxon>
        <taxon>Fungi</taxon>
        <taxon>Dikarya</taxon>
        <taxon>Basidiomycota</taxon>
        <taxon>Agaricomycotina</taxon>
        <taxon>Agaricomycetes</taxon>
        <taxon>Polyporales</taxon>
        <taxon>Polyporaceae</taxon>
        <taxon>Lentinus</taxon>
    </lineage>
</organism>
<proteinExistence type="predicted"/>
<keyword evidence="3" id="KW-1185">Reference proteome</keyword>
<dbReference type="Proteomes" id="UP000313359">
    <property type="component" value="Unassembled WGS sequence"/>
</dbReference>
<name>A0A5C2SU36_9APHY</name>
<dbReference type="EMBL" id="ML122250">
    <property type="protein sequence ID" value="RPD67140.1"/>
    <property type="molecule type" value="Genomic_DNA"/>
</dbReference>
<evidence type="ECO:0000256" key="1">
    <source>
        <dbReference type="SAM" id="MobiDB-lite"/>
    </source>
</evidence>